<protein>
    <submittedName>
        <fullName evidence="2">ATP-binding protein</fullName>
    </submittedName>
</protein>
<dbReference type="PANTHER" id="PTHR30121">
    <property type="entry name" value="UNCHARACTERIZED PROTEIN YJGR-RELATED"/>
    <property type="match status" value="1"/>
</dbReference>
<dbReference type="GO" id="GO:0005524">
    <property type="term" value="F:ATP binding"/>
    <property type="evidence" value="ECO:0007669"/>
    <property type="project" value="UniProtKB-KW"/>
</dbReference>
<evidence type="ECO:0000313" key="2">
    <source>
        <dbReference type="EMBL" id="QUV95384.1"/>
    </source>
</evidence>
<evidence type="ECO:0000256" key="1">
    <source>
        <dbReference type="SAM" id="MobiDB-lite"/>
    </source>
</evidence>
<organism evidence="2 3">
    <name type="scientific">Chloracidobacterium sp. N</name>
    <dbReference type="NCBI Taxonomy" id="2821540"/>
    <lineage>
        <taxon>Bacteria</taxon>
        <taxon>Pseudomonadati</taxon>
        <taxon>Acidobacteriota</taxon>
        <taxon>Terriglobia</taxon>
        <taxon>Terriglobales</taxon>
        <taxon>Acidobacteriaceae</taxon>
        <taxon>Chloracidobacterium</taxon>
        <taxon>Chloracidobacterium aggregatum</taxon>
    </lineage>
</organism>
<keyword evidence="3" id="KW-1185">Reference proteome</keyword>
<sequence>MTRFLTSIEHWDKQADVLARAFLQLLGKAHPGKVAFVRDAPLDVIRRLACDLHFQQVLKEQHWQVYGVAEREDRYDNIITSDQAVALREQKGPALLLLVDRQKAGPGMDGVYSACREIKEEKLFKQACDEVVQGIESPTYRKWLRHLLKETSQQQEHRSPWFRFDFLVRSATDPSSWGKFLWLLGLWPVVGFPIAGKADEQKALLYLEQSARLVAEVLDTRDPLLSVAERLARAQVRTKTEADTLALQQFLETRRHEPTEALLRALSEHPHFWLGEIELASAATSLSAIELSPWRTKRGTAPFKWSGLIADEQEKDPVWVISPDDDEGQLQIKWKTVPPELPEGSVQYHLSIVAEDGQALAGKQVSHRGKKEEVAAFTSDDLTDDTGQLYVRARVRLTAEDGQTRIEQETEPFIIRYGELPPDAAHSRSFPRVRTLSDGLVQLDDREQATAAYASPDVAFADGQVTLSVHRGRGFRLAHPKLFAEITSRWKGDILRWRLKVRNSGRWQAPDLHPIPLQPSVETSVSLWQRAQAATETLSELCRTVSLSGLCYVTGTPQAEVIRTYLDAWCELLAVGDPELALVGTVEVRDGQDNVRGLIVLPTHPLRLAWQAAYDDLLFELRFRQGATLKGRKHDLSYLSGAWFPGWLPGVDGVRAFVFADTLGFHAVVLTPEADPEPKATVALLAQALDNGGQESQAQESLAERSADLLGEEIRVYAAGHPDQKLLHVHALRAGDARVVVRALGRLHQTAPAAAARTRAEDDAETEAESPPALVLELYASSAGLPATGQFLHRLLARSRRRGVNHLSQEDRWLSGVTCYEQGLIQPNLQWIQRATSLPETPAHLGVVFDLFTSRMTVVASGDVGTAGWPDRPPAALYGLLAGLHRVYHPDPTPRWTAFLPDCGRATDHPADARHTARLKSLQASLDALLAKHLGGETGGVALQTTLSEERQLELRRMHEQCDWVLILDHFAGVEYFDHPYVHGEVYEAHVLDCVPERDDLADLRLVASTALVEEVQELLAELIRQAGGDPSPEAARFFLARLREISGRLPIRLAGARPPAKELLAVAWAAAHCRNATADDPCWVSLRKGILVPLDDLTDVLEEPPRAKQPADPSTPHERRADFLYTFCHPQGTLAVRFIEVKYRQNLENFSPEQVNALLDDIRRQVEATQRQFREQYLDESAPLSLRALRQARLVRVLRSYLDKARRHDLEPESYVAIAAELDRILHAAGDYRFLVEEGDHRGWVCSPGCQAVKPVELSWAGWPVRTFRFGLHLPTQDDHPISIQKPKESETPERTPDDGSGELSGGSANAAQNGETDDQVTRPDKEAEGEPPPEPDILLGKTNHGADVHWKLTIRGNPHLLVVGLPGMGKTTCLLNLCVQMYPYGVCPVVFSYHQDFDEKLQARIPQVDFLNVGQLSFNPLEVPNPTHPRTYVDVAGAVRDLFAAMYPDLGDLQLGAIRQALVDSFRECGWDDQRAGQTPHFGRFVEIVRQRAVKDAALKRLLVRLTELEDYGFFQTLSGEVARDLWQRRVPVVVCLHREQSELVQRAFAMLVFYKLYKDMFRRGLQSRITHAVIFDEAHRAQQLRLIPTMAKECRKYGISLVLASQEARDFHESVFSAIAHQLVLRVNEADAKALARNMATAAEQRTVMDRLKSLPKFQALYFSEGEPVRHVRLLADGA</sequence>
<dbReference type="InterPro" id="IPR027417">
    <property type="entry name" value="P-loop_NTPase"/>
</dbReference>
<keyword evidence="2" id="KW-0067">ATP-binding</keyword>
<proteinExistence type="predicted"/>
<feature type="region of interest" description="Disordered" evidence="1">
    <location>
        <begin position="1279"/>
        <end position="1343"/>
    </location>
</feature>
<feature type="compositionally biased region" description="Basic and acidic residues" evidence="1">
    <location>
        <begin position="1321"/>
        <end position="1330"/>
    </location>
</feature>
<evidence type="ECO:0000313" key="3">
    <source>
        <dbReference type="Proteomes" id="UP000677668"/>
    </source>
</evidence>
<reference evidence="2 3" key="1">
    <citation type="submission" date="2021-03" db="EMBL/GenBank/DDBJ databases">
        <title>Genomic and phenotypic characterization of Chloracidobacterium isolates provides evidence for multiple species.</title>
        <authorList>
            <person name="Saini M.K."/>
            <person name="Costas A.M.G."/>
            <person name="Tank M."/>
            <person name="Bryant D.A."/>
        </authorList>
    </citation>
    <scope>NUCLEOTIDE SEQUENCE [LARGE SCALE GENOMIC DNA]</scope>
    <source>
        <strain evidence="2 3">N</strain>
    </source>
</reference>
<dbReference type="Proteomes" id="UP000677668">
    <property type="component" value="Chromosome 2"/>
</dbReference>
<dbReference type="CDD" id="cd01127">
    <property type="entry name" value="TrwB_TraG_TraD_VirD4"/>
    <property type="match status" value="1"/>
</dbReference>
<dbReference type="InterPro" id="IPR051162">
    <property type="entry name" value="T4SS_component"/>
</dbReference>
<dbReference type="SUPFAM" id="SSF52540">
    <property type="entry name" value="P-loop containing nucleoside triphosphate hydrolases"/>
    <property type="match status" value="1"/>
</dbReference>
<dbReference type="PANTHER" id="PTHR30121:SF6">
    <property type="entry name" value="SLR6007 PROTEIN"/>
    <property type="match status" value="1"/>
</dbReference>
<dbReference type="RefSeq" id="WP_211423609.1">
    <property type="nucleotide sequence ID" value="NZ_CP072643.1"/>
</dbReference>
<feature type="compositionally biased region" description="Basic and acidic residues" evidence="1">
    <location>
        <begin position="1279"/>
        <end position="1299"/>
    </location>
</feature>
<dbReference type="Gene3D" id="3.40.50.300">
    <property type="entry name" value="P-loop containing nucleotide triphosphate hydrolases"/>
    <property type="match status" value="2"/>
</dbReference>
<keyword evidence="2" id="KW-0547">Nucleotide-binding</keyword>
<gene>
    <name evidence="2" type="ORF">J8C05_15375</name>
</gene>
<name>A0ABX8B743_9BACT</name>
<dbReference type="EMBL" id="CP072643">
    <property type="protein sequence ID" value="QUV95384.1"/>
    <property type="molecule type" value="Genomic_DNA"/>
</dbReference>
<accession>A0ABX8B743</accession>